<organism evidence="1 2">
    <name type="scientific">Hydrogenivirga caldilitoris</name>
    <dbReference type="NCBI Taxonomy" id="246264"/>
    <lineage>
        <taxon>Bacteria</taxon>
        <taxon>Pseudomonadati</taxon>
        <taxon>Aquificota</taxon>
        <taxon>Aquificia</taxon>
        <taxon>Aquificales</taxon>
        <taxon>Aquificaceae</taxon>
        <taxon>Hydrogenivirga</taxon>
    </lineage>
</organism>
<proteinExistence type="predicted"/>
<dbReference type="AlphaFoldDB" id="A0A497XRV0"/>
<keyword evidence="2" id="KW-1185">Reference proteome</keyword>
<gene>
    <name evidence="1" type="ORF">BCF55_1102</name>
</gene>
<name>A0A497XRV0_9AQUI</name>
<protein>
    <submittedName>
        <fullName evidence="1">Uncharacterized protein</fullName>
    </submittedName>
</protein>
<evidence type="ECO:0000313" key="2">
    <source>
        <dbReference type="Proteomes" id="UP000267841"/>
    </source>
</evidence>
<reference evidence="1 2" key="1">
    <citation type="submission" date="2018-10" db="EMBL/GenBank/DDBJ databases">
        <title>Genomic Encyclopedia of Archaeal and Bacterial Type Strains, Phase II (KMG-II): from individual species to whole genera.</title>
        <authorList>
            <person name="Goeker M."/>
        </authorList>
    </citation>
    <scope>NUCLEOTIDE SEQUENCE [LARGE SCALE GENOMIC DNA]</scope>
    <source>
        <strain evidence="1 2">DSM 16510</strain>
    </source>
</reference>
<dbReference type="RefSeq" id="WP_121011144.1">
    <property type="nucleotide sequence ID" value="NZ_RCCJ01000001.1"/>
</dbReference>
<dbReference type="Proteomes" id="UP000267841">
    <property type="component" value="Unassembled WGS sequence"/>
</dbReference>
<accession>A0A497XRV0</accession>
<dbReference type="EMBL" id="RCCJ01000001">
    <property type="protein sequence ID" value="RLJ70819.1"/>
    <property type="molecule type" value="Genomic_DNA"/>
</dbReference>
<comment type="caution">
    <text evidence="1">The sequence shown here is derived from an EMBL/GenBank/DDBJ whole genome shotgun (WGS) entry which is preliminary data.</text>
</comment>
<evidence type="ECO:0000313" key="1">
    <source>
        <dbReference type="EMBL" id="RLJ70819.1"/>
    </source>
</evidence>
<sequence length="64" mass="7506">MDTSTRITNRARTFFRKPIHLPPEDDELIEEIRRKWTKGRKRGKFSTVIHEALKLLAEKEGISG</sequence>